<gene>
    <name evidence="7" type="ORF">IQ215_11035</name>
</gene>
<feature type="transmembrane region" description="Helical" evidence="6">
    <location>
        <begin position="223"/>
        <end position="243"/>
    </location>
</feature>
<dbReference type="RefSeq" id="WP_193801372.1">
    <property type="nucleotide sequence ID" value="NZ_JADEWC010000026.1"/>
</dbReference>
<dbReference type="CDD" id="cd06176">
    <property type="entry name" value="MFS_BCD_PucC-like"/>
    <property type="match status" value="1"/>
</dbReference>
<sequence length="487" mass="52231">MTTNNYQNINIDDGVTSPPPLKIFTILRLGLFNLGVGLMAVLTLAVLNRVMITELAIPASIAAGTLALSQLVAPIRVWLGQLSDGKKLFGFHRTGYIRTGIVMAGITILIAVQLVWILGTNIEANNGWQWNPTTIGTSVGLGIMFILHGIALGASSTPFTALLVDISEEESRSKIVATIWSMLMVGIVIGGITGNIFLGNLAVGEMEENPLISVADLQNPINMLFLIVSGVVVILALIGTWNIEKKYSRFHLRTSNEAREQNIGLREALRVLTSSRQTGIFFFFLMMVTTSLFMQESVLEPYGGDVFGMGIGETTLLNSFWGVGILLGYSATGFLVVPRIGKQNTARIGCLLVAICFLLIIFSGLTQNEGILKGTMILFGIAAGVTTIGSLSLMLDLTVAETAGTFVGAWGLSQAMARGIAIALGGWVLDIGKLIFGSNLWLAYSSVFFCEALVALGAILLLNQVSVKEFKESTRKATELVMEGDLD</sequence>
<dbReference type="PIRSF" id="PIRSF016565">
    <property type="entry name" value="PucC"/>
    <property type="match status" value="1"/>
</dbReference>
<feature type="transmembrane region" description="Helical" evidence="6">
    <location>
        <begin position="319"/>
        <end position="336"/>
    </location>
</feature>
<dbReference type="EMBL" id="JADEWC010000026">
    <property type="protein sequence ID" value="MBE9223230.1"/>
    <property type="molecule type" value="Genomic_DNA"/>
</dbReference>
<feature type="transmembrane region" description="Helical" evidence="6">
    <location>
        <begin position="176"/>
        <end position="203"/>
    </location>
</feature>
<evidence type="ECO:0000313" key="7">
    <source>
        <dbReference type="EMBL" id="MBE9223230.1"/>
    </source>
</evidence>
<evidence type="ECO:0000256" key="1">
    <source>
        <dbReference type="ARBA" id="ARBA00004141"/>
    </source>
</evidence>
<evidence type="ECO:0000256" key="2">
    <source>
        <dbReference type="ARBA" id="ARBA00008412"/>
    </source>
</evidence>
<accession>A0ABR9V5Q8</accession>
<dbReference type="Proteomes" id="UP000654604">
    <property type="component" value="Unassembled WGS sequence"/>
</dbReference>
<dbReference type="SUPFAM" id="SSF103473">
    <property type="entry name" value="MFS general substrate transporter"/>
    <property type="match status" value="1"/>
</dbReference>
<feature type="transmembrane region" description="Helical" evidence="6">
    <location>
        <begin position="407"/>
        <end position="429"/>
    </location>
</feature>
<feature type="transmembrane region" description="Helical" evidence="6">
    <location>
        <begin position="280"/>
        <end position="299"/>
    </location>
</feature>
<protein>
    <submittedName>
        <fullName evidence="7">BCD family MFS transporter</fullName>
    </submittedName>
</protein>
<dbReference type="Gene3D" id="1.20.1250.20">
    <property type="entry name" value="MFS general substrate transporter like domains"/>
    <property type="match status" value="1"/>
</dbReference>
<evidence type="ECO:0000313" key="8">
    <source>
        <dbReference type="Proteomes" id="UP000654604"/>
    </source>
</evidence>
<evidence type="ECO:0000256" key="6">
    <source>
        <dbReference type="SAM" id="Phobius"/>
    </source>
</evidence>
<reference evidence="7 8" key="1">
    <citation type="submission" date="2020-10" db="EMBL/GenBank/DDBJ databases">
        <authorList>
            <person name="Castelo-Branco R."/>
            <person name="Eusebio N."/>
            <person name="Adriana R."/>
            <person name="Vieira A."/>
            <person name="Brugerolle De Fraissinette N."/>
            <person name="Rezende De Castro R."/>
            <person name="Schneider M.P."/>
            <person name="Vasconcelos V."/>
            <person name="Leao P.N."/>
        </authorList>
    </citation>
    <scope>NUCLEOTIDE SEQUENCE [LARGE SCALE GENOMIC DNA]</scope>
    <source>
        <strain evidence="7 8">LEGE 03274</strain>
    </source>
</reference>
<dbReference type="InterPro" id="IPR004896">
    <property type="entry name" value="PucC-rel"/>
</dbReference>
<comment type="similarity">
    <text evidence="2">Belongs to the PucC family.</text>
</comment>
<evidence type="ECO:0000256" key="5">
    <source>
        <dbReference type="ARBA" id="ARBA00023136"/>
    </source>
</evidence>
<organism evidence="7 8">
    <name type="scientific">Cyanobacterium stanieri LEGE 03274</name>
    <dbReference type="NCBI Taxonomy" id="1828756"/>
    <lineage>
        <taxon>Bacteria</taxon>
        <taxon>Bacillati</taxon>
        <taxon>Cyanobacteriota</taxon>
        <taxon>Cyanophyceae</taxon>
        <taxon>Oscillatoriophycideae</taxon>
        <taxon>Chroococcales</taxon>
        <taxon>Geminocystaceae</taxon>
        <taxon>Cyanobacterium</taxon>
    </lineage>
</organism>
<evidence type="ECO:0000256" key="4">
    <source>
        <dbReference type="ARBA" id="ARBA00022989"/>
    </source>
</evidence>
<feature type="transmembrane region" description="Helical" evidence="6">
    <location>
        <begin position="26"/>
        <end position="47"/>
    </location>
</feature>
<dbReference type="InterPro" id="IPR036259">
    <property type="entry name" value="MFS_trans_sf"/>
</dbReference>
<comment type="subcellular location">
    <subcellularLocation>
        <location evidence="1">Membrane</location>
        <topology evidence="1">Multi-pass membrane protein</topology>
    </subcellularLocation>
</comment>
<keyword evidence="5 6" id="KW-0472">Membrane</keyword>
<dbReference type="PANTHER" id="PTHR23538">
    <property type="entry name" value="44.5 KD BACTERIOCHLOROPHYLL SYNTHASE SUBUNIT"/>
    <property type="match status" value="1"/>
</dbReference>
<evidence type="ECO:0000256" key="3">
    <source>
        <dbReference type="ARBA" id="ARBA00022692"/>
    </source>
</evidence>
<keyword evidence="4 6" id="KW-1133">Transmembrane helix</keyword>
<feature type="transmembrane region" description="Helical" evidence="6">
    <location>
        <begin position="371"/>
        <end position="395"/>
    </location>
</feature>
<keyword evidence="3 6" id="KW-0812">Transmembrane</keyword>
<comment type="caution">
    <text evidence="7">The sequence shown here is derived from an EMBL/GenBank/DDBJ whole genome shotgun (WGS) entry which is preliminary data.</text>
</comment>
<dbReference type="InterPro" id="IPR026036">
    <property type="entry name" value="PucC"/>
</dbReference>
<proteinExistence type="inferred from homology"/>
<dbReference type="PANTHER" id="PTHR23538:SF1">
    <property type="entry name" value="44.5 KD BACTERIOCHLOROPHYLL SYNTHASE SUBUNIT"/>
    <property type="match status" value="1"/>
</dbReference>
<dbReference type="Pfam" id="PF03209">
    <property type="entry name" value="PUCC"/>
    <property type="match status" value="1"/>
</dbReference>
<feature type="transmembrane region" description="Helical" evidence="6">
    <location>
        <begin position="441"/>
        <end position="462"/>
    </location>
</feature>
<name>A0ABR9V5Q8_9CHRO</name>
<feature type="transmembrane region" description="Helical" evidence="6">
    <location>
        <begin position="139"/>
        <end position="164"/>
    </location>
</feature>
<keyword evidence="8" id="KW-1185">Reference proteome</keyword>
<feature type="transmembrane region" description="Helical" evidence="6">
    <location>
        <begin position="59"/>
        <end position="79"/>
    </location>
</feature>
<feature type="transmembrane region" description="Helical" evidence="6">
    <location>
        <begin position="348"/>
        <end position="365"/>
    </location>
</feature>
<feature type="transmembrane region" description="Helical" evidence="6">
    <location>
        <begin position="100"/>
        <end position="119"/>
    </location>
</feature>